<dbReference type="EMBL" id="AUWU02000005">
    <property type="protein sequence ID" value="KAH0573148.1"/>
    <property type="molecule type" value="Genomic_DNA"/>
</dbReference>
<evidence type="ECO:0000313" key="1">
    <source>
        <dbReference type="EMBL" id="EST41852.1"/>
    </source>
</evidence>
<gene>
    <name evidence="1" type="ORF">SS50377_18687</name>
    <name evidence="2" type="ORF">SS50377_25267</name>
</gene>
<accession>V6LBP3</accession>
<evidence type="ECO:0000313" key="2">
    <source>
        <dbReference type="EMBL" id="KAH0573148.1"/>
    </source>
</evidence>
<reference evidence="2" key="2">
    <citation type="submission" date="2020-12" db="EMBL/GenBank/DDBJ databases">
        <title>New Spironucleus salmonicida genome in near-complete chromosomes.</title>
        <authorList>
            <person name="Xu F."/>
            <person name="Kurt Z."/>
            <person name="Jimenez-Gonzalez A."/>
            <person name="Astvaldsson A."/>
            <person name="Andersson J.O."/>
            <person name="Svard S.G."/>
        </authorList>
    </citation>
    <scope>NUCLEOTIDE SEQUENCE</scope>
    <source>
        <strain evidence="2">ATCC 50377</strain>
    </source>
</reference>
<proteinExistence type="predicted"/>
<sequence>MQYQDIIQRQERRMKLEKQIQPINLYEDEFEQYNLSFHLPQTTFQRLYSDELSRFNSKIIDVLSATTIDIVQSTQEEKFLKKLKKDQEIHQHYQQHGHCLYNRCYKRSKVSEKPRHLKQ</sequence>
<protein>
    <submittedName>
        <fullName evidence="1">Uncharacterized protein</fullName>
    </submittedName>
</protein>
<dbReference type="EMBL" id="KI546167">
    <property type="protein sequence ID" value="EST41852.1"/>
    <property type="molecule type" value="Genomic_DNA"/>
</dbReference>
<organism evidence="1">
    <name type="scientific">Spironucleus salmonicida</name>
    <dbReference type="NCBI Taxonomy" id="348837"/>
    <lineage>
        <taxon>Eukaryota</taxon>
        <taxon>Metamonada</taxon>
        <taxon>Diplomonadida</taxon>
        <taxon>Hexamitidae</taxon>
        <taxon>Hexamitinae</taxon>
        <taxon>Spironucleus</taxon>
    </lineage>
</organism>
<keyword evidence="3" id="KW-1185">Reference proteome</keyword>
<reference evidence="1 2" key="1">
    <citation type="journal article" date="2014" name="PLoS Genet.">
        <title>The Genome of Spironucleus salmonicida Highlights a Fish Pathogen Adapted to Fluctuating Environments.</title>
        <authorList>
            <person name="Xu F."/>
            <person name="Jerlstrom-Hultqvist J."/>
            <person name="Einarsson E."/>
            <person name="Astvaldsson A."/>
            <person name="Svard S.G."/>
            <person name="Andersson J.O."/>
        </authorList>
    </citation>
    <scope>NUCLEOTIDE SEQUENCE</scope>
    <source>
        <strain evidence="2">ATCC 50377</strain>
    </source>
</reference>
<dbReference type="AlphaFoldDB" id="V6LBP3"/>
<dbReference type="VEuPathDB" id="GiardiaDB:SS50377_25267"/>
<name>V6LBP3_9EUKA</name>
<dbReference type="Proteomes" id="UP000018208">
    <property type="component" value="Unassembled WGS sequence"/>
</dbReference>
<evidence type="ECO:0000313" key="3">
    <source>
        <dbReference type="Proteomes" id="UP000018208"/>
    </source>
</evidence>